<accession>A0ABV7TQ06</accession>
<reference evidence="4" key="1">
    <citation type="journal article" date="2019" name="Int. J. Syst. Evol. Microbiol.">
        <title>The Global Catalogue of Microorganisms (GCM) 10K type strain sequencing project: providing services to taxonomists for standard genome sequencing and annotation.</title>
        <authorList>
            <consortium name="The Broad Institute Genomics Platform"/>
            <consortium name="The Broad Institute Genome Sequencing Center for Infectious Disease"/>
            <person name="Wu L."/>
            <person name="Ma J."/>
        </authorList>
    </citation>
    <scope>NUCLEOTIDE SEQUENCE [LARGE SCALE GENOMIC DNA]</scope>
    <source>
        <strain evidence="4">KCTC 42195</strain>
    </source>
</reference>
<evidence type="ECO:0000313" key="4">
    <source>
        <dbReference type="Proteomes" id="UP001595636"/>
    </source>
</evidence>
<evidence type="ECO:0000313" key="3">
    <source>
        <dbReference type="EMBL" id="MFC3625180.1"/>
    </source>
</evidence>
<dbReference type="InterPro" id="IPR021835">
    <property type="entry name" value="DUF3427"/>
</dbReference>
<protein>
    <submittedName>
        <fullName evidence="3">DUF3427 domain-containing protein</fullName>
    </submittedName>
</protein>
<feature type="domain" description="HNH" evidence="1">
    <location>
        <begin position="180"/>
        <end position="236"/>
    </location>
</feature>
<comment type="caution">
    <text evidence="3">The sequence shown here is derived from an EMBL/GenBank/DDBJ whole genome shotgun (WGS) entry which is preliminary data.</text>
</comment>
<dbReference type="Pfam" id="PF11907">
    <property type="entry name" value="DUF3427"/>
    <property type="match status" value="1"/>
</dbReference>
<keyword evidence="4" id="KW-1185">Reference proteome</keyword>
<gene>
    <name evidence="3" type="ORF">ACFOKJ_03340</name>
</gene>
<name>A0ABV7TQ06_9NEIS</name>
<dbReference type="InterPro" id="IPR002711">
    <property type="entry name" value="HNH"/>
</dbReference>
<dbReference type="RefSeq" id="WP_390276646.1">
    <property type="nucleotide sequence ID" value="NZ_JBHRYH010000008.1"/>
</dbReference>
<organism evidence="3 4">
    <name type="scientific">Vogesella amnigena</name>
    <dbReference type="NCBI Taxonomy" id="1507449"/>
    <lineage>
        <taxon>Bacteria</taxon>
        <taxon>Pseudomonadati</taxon>
        <taxon>Pseudomonadota</taxon>
        <taxon>Betaproteobacteria</taxon>
        <taxon>Neisseriales</taxon>
        <taxon>Chromobacteriaceae</taxon>
        <taxon>Vogesella</taxon>
    </lineage>
</organism>
<dbReference type="CDD" id="cd00085">
    <property type="entry name" value="HNHc"/>
    <property type="match status" value="1"/>
</dbReference>
<feature type="domain" description="DUF3427" evidence="2">
    <location>
        <begin position="6"/>
        <end position="116"/>
    </location>
</feature>
<proteinExistence type="predicted"/>
<sequence>MPKYNFTVGNRYTKADIYKVCQVPDSKQKGNWNTGYTNFNGDWFIFCNVGTPGRTGHDYGNRFIGDELVWYGKTASNVTQKSIQSMLKPDGDIFIFYRESDRDPFTFAGMACAKSHKTITPVEITWSFDPSADQRYEVLAEELVGTEKFIEGAAKSILVNVYERNPQARKLCIEIYGHACSVCGFDFEKYYGAIGNGFIHVHHLKQLADINEEYELDPVKDLRPVCPNCHSMLHRRRPAYSIEELRILMHARKGEVE</sequence>
<evidence type="ECO:0000259" key="1">
    <source>
        <dbReference type="Pfam" id="PF01844"/>
    </source>
</evidence>
<dbReference type="Pfam" id="PF01844">
    <property type="entry name" value="HNH"/>
    <property type="match status" value="1"/>
</dbReference>
<dbReference type="Proteomes" id="UP001595636">
    <property type="component" value="Unassembled WGS sequence"/>
</dbReference>
<dbReference type="EMBL" id="JBHRYH010000008">
    <property type="protein sequence ID" value="MFC3625180.1"/>
    <property type="molecule type" value="Genomic_DNA"/>
</dbReference>
<evidence type="ECO:0000259" key="2">
    <source>
        <dbReference type="Pfam" id="PF11907"/>
    </source>
</evidence>
<dbReference type="InterPro" id="IPR003615">
    <property type="entry name" value="HNH_nuc"/>
</dbReference>